<evidence type="ECO:0000256" key="2">
    <source>
        <dbReference type="ARBA" id="ARBA00006676"/>
    </source>
</evidence>
<evidence type="ECO:0000256" key="7">
    <source>
        <dbReference type="ARBA" id="ARBA00048787"/>
    </source>
</evidence>
<dbReference type="GO" id="GO:0004000">
    <property type="term" value="F:adenosine deaminase activity"/>
    <property type="evidence" value="ECO:0007669"/>
    <property type="project" value="TreeGrafter"/>
</dbReference>
<dbReference type="InterPro" id="IPR001365">
    <property type="entry name" value="A_deaminase_dom"/>
</dbReference>
<keyword evidence="3" id="KW-0479">Metal-binding</keyword>
<dbReference type="GO" id="GO:0046872">
    <property type="term" value="F:metal ion binding"/>
    <property type="evidence" value="ECO:0007669"/>
    <property type="project" value="UniProtKB-KW"/>
</dbReference>
<dbReference type="GO" id="GO:0006154">
    <property type="term" value="P:adenosine catabolic process"/>
    <property type="evidence" value="ECO:0007669"/>
    <property type="project" value="TreeGrafter"/>
</dbReference>
<sequence>MCIRDRRTTPRRFPGTTKHHYLTTVMDVVRRGWGALQVRLLVSLDRAQGVAEAADTLDTVLQLLQEGHSELLVGVDVSGDPARGDMRDLLPLLQRARAAGLAVVLHCCELLTPSCHDELLSVLSALPVARLGHCTFLSSSPQLLALVMANDIPMELCVTSNLCTGTCAAPAAHHFRRWALELAHPVCVCTDDMGIFNTSLSNELLLVAETFGLTPAQLVRLTLTAAGAALARQPLKAALVDAISRKTNELLSAFHAQDDS</sequence>
<organism evidence="9 10">
    <name type="scientific">Hyalella azteca</name>
    <name type="common">Amphipod</name>
    <dbReference type="NCBI Taxonomy" id="294128"/>
    <lineage>
        <taxon>Eukaryota</taxon>
        <taxon>Metazoa</taxon>
        <taxon>Ecdysozoa</taxon>
        <taxon>Arthropoda</taxon>
        <taxon>Crustacea</taxon>
        <taxon>Multicrustacea</taxon>
        <taxon>Malacostraca</taxon>
        <taxon>Eumalacostraca</taxon>
        <taxon>Peracarida</taxon>
        <taxon>Amphipoda</taxon>
        <taxon>Senticaudata</taxon>
        <taxon>Talitrida</taxon>
        <taxon>Talitroidea</taxon>
        <taxon>Hyalellidae</taxon>
        <taxon>Hyalella</taxon>
    </lineage>
</organism>
<dbReference type="Pfam" id="PF00962">
    <property type="entry name" value="A_deaminase"/>
    <property type="match status" value="1"/>
</dbReference>
<accession>A0A979FIE1</accession>
<dbReference type="Gene3D" id="3.20.20.140">
    <property type="entry name" value="Metal-dependent hydrolases"/>
    <property type="match status" value="1"/>
</dbReference>
<keyword evidence="9" id="KW-1185">Reference proteome</keyword>
<dbReference type="SUPFAM" id="SSF51556">
    <property type="entry name" value="Metallo-dependent hydrolases"/>
    <property type="match status" value="1"/>
</dbReference>
<dbReference type="KEGG" id="hazt:108675082"/>
<name>A0A979FIE1_HYAAZ</name>
<keyword evidence="6" id="KW-0546">Nucleotide metabolism</keyword>
<evidence type="ECO:0000259" key="8">
    <source>
        <dbReference type="Pfam" id="PF00962"/>
    </source>
</evidence>
<protein>
    <submittedName>
        <fullName evidence="10">Adenosine deaminase-like protein</fullName>
    </submittedName>
</protein>
<evidence type="ECO:0000256" key="6">
    <source>
        <dbReference type="ARBA" id="ARBA00023080"/>
    </source>
</evidence>
<comment type="cofactor">
    <cofactor evidence="1">
        <name>Zn(2+)</name>
        <dbReference type="ChEBI" id="CHEBI:29105"/>
    </cofactor>
</comment>
<dbReference type="OrthoDB" id="272271at2759"/>
<evidence type="ECO:0000313" key="10">
    <source>
        <dbReference type="RefSeq" id="XP_047736721.1"/>
    </source>
</evidence>
<keyword evidence="4" id="KW-0378">Hydrolase</keyword>
<dbReference type="AlphaFoldDB" id="A0A979FIE1"/>
<dbReference type="GO" id="GO:0046103">
    <property type="term" value="P:inosine biosynthetic process"/>
    <property type="evidence" value="ECO:0007669"/>
    <property type="project" value="TreeGrafter"/>
</dbReference>
<dbReference type="GO" id="GO:0009117">
    <property type="term" value="P:nucleotide metabolic process"/>
    <property type="evidence" value="ECO:0007669"/>
    <property type="project" value="UniProtKB-KW"/>
</dbReference>
<dbReference type="InterPro" id="IPR006330">
    <property type="entry name" value="Ado/ade_deaminase"/>
</dbReference>
<dbReference type="InterPro" id="IPR032466">
    <property type="entry name" value="Metal_Hydrolase"/>
</dbReference>
<dbReference type="PANTHER" id="PTHR11409">
    <property type="entry name" value="ADENOSINE DEAMINASE"/>
    <property type="match status" value="1"/>
</dbReference>
<evidence type="ECO:0000256" key="4">
    <source>
        <dbReference type="ARBA" id="ARBA00022801"/>
    </source>
</evidence>
<evidence type="ECO:0000256" key="5">
    <source>
        <dbReference type="ARBA" id="ARBA00022833"/>
    </source>
</evidence>
<gene>
    <name evidence="10" type="primary">LOC108675082</name>
</gene>
<dbReference type="RefSeq" id="XP_047736721.1">
    <property type="nucleotide sequence ID" value="XM_047880765.1"/>
</dbReference>
<proteinExistence type="inferred from homology"/>
<comment type="similarity">
    <text evidence="2">Belongs to the metallo-dependent hydrolases superfamily. Adenosine and AMP deaminases family.</text>
</comment>
<dbReference type="PANTHER" id="PTHR11409:SF42">
    <property type="entry name" value="ADENOSINE DEAMINASE-LIKE PROTEIN"/>
    <property type="match status" value="1"/>
</dbReference>
<feature type="domain" description="Adenosine deaminase" evidence="8">
    <location>
        <begin position="27"/>
        <end position="244"/>
    </location>
</feature>
<evidence type="ECO:0000256" key="1">
    <source>
        <dbReference type="ARBA" id="ARBA00001947"/>
    </source>
</evidence>
<evidence type="ECO:0000313" key="9">
    <source>
        <dbReference type="Proteomes" id="UP000694843"/>
    </source>
</evidence>
<dbReference type="GeneID" id="108675082"/>
<keyword evidence="5" id="KW-0862">Zinc</keyword>
<reference evidence="10" key="1">
    <citation type="submission" date="2025-08" db="UniProtKB">
        <authorList>
            <consortium name="RefSeq"/>
        </authorList>
    </citation>
    <scope>IDENTIFICATION</scope>
</reference>
<dbReference type="Proteomes" id="UP000694843">
    <property type="component" value="Unplaced"/>
</dbReference>
<evidence type="ECO:0000256" key="3">
    <source>
        <dbReference type="ARBA" id="ARBA00022723"/>
    </source>
</evidence>
<comment type="catalytic activity">
    <reaction evidence="7">
        <text>N(6)-methyl-AMP + H2O + H(+) = IMP + methylamine</text>
        <dbReference type="Rhea" id="RHEA:16001"/>
        <dbReference type="ChEBI" id="CHEBI:15377"/>
        <dbReference type="ChEBI" id="CHEBI:15378"/>
        <dbReference type="ChEBI" id="CHEBI:58053"/>
        <dbReference type="ChEBI" id="CHEBI:59338"/>
        <dbReference type="ChEBI" id="CHEBI:144842"/>
    </reaction>
    <physiologicalReaction direction="left-to-right" evidence="7">
        <dbReference type="Rhea" id="RHEA:16002"/>
    </physiologicalReaction>
</comment>